<keyword evidence="2" id="KW-1185">Reference proteome</keyword>
<evidence type="ECO:0000313" key="2">
    <source>
        <dbReference type="Proteomes" id="UP000594014"/>
    </source>
</evidence>
<name>A0ACD1AAZ0_9FIRM</name>
<protein>
    <submittedName>
        <fullName evidence="1">DUF1232 domain-containing protein</fullName>
    </submittedName>
</protein>
<accession>A0ACD1AAZ0</accession>
<evidence type="ECO:0000313" key="1">
    <source>
        <dbReference type="EMBL" id="QOX63617.1"/>
    </source>
</evidence>
<proteinExistence type="predicted"/>
<dbReference type="EMBL" id="CP042469">
    <property type="protein sequence ID" value="QOX63617.1"/>
    <property type="molecule type" value="Genomic_DNA"/>
</dbReference>
<reference evidence="1" key="1">
    <citation type="submission" date="2019-08" db="EMBL/GenBank/DDBJ databases">
        <title>Genome sequence of Clostridiales bacterium MT110.</title>
        <authorList>
            <person name="Cao J."/>
        </authorList>
    </citation>
    <scope>NUCLEOTIDE SEQUENCE</scope>
    <source>
        <strain evidence="1">MT110</strain>
    </source>
</reference>
<dbReference type="Proteomes" id="UP000594014">
    <property type="component" value="Chromosome"/>
</dbReference>
<organism evidence="1 2">
    <name type="scientific">Anoxybacterium hadale</name>
    <dbReference type="NCBI Taxonomy" id="3408580"/>
    <lineage>
        <taxon>Bacteria</taxon>
        <taxon>Bacillati</taxon>
        <taxon>Bacillota</taxon>
        <taxon>Clostridia</taxon>
        <taxon>Peptostreptococcales</taxon>
        <taxon>Anaerovoracaceae</taxon>
        <taxon>Anoxybacterium</taxon>
    </lineage>
</organism>
<gene>
    <name evidence="1" type="ORF">FRZ06_09765</name>
</gene>
<sequence>MQFIFFQVLMRRIKAIWPFLKDKGVPLRKKIIIVAGILYLISPIDLIPAPILIFGAVDDIVLWTFIIWYFKDELDKYWGGVTGVVKPTQKFKGKNIIDDVDFEVEKEAKKKEEHS</sequence>